<comment type="subunit">
    <text evidence="3">Homodimer.</text>
</comment>
<feature type="coiled-coil region" evidence="5">
    <location>
        <begin position="77"/>
        <end position="139"/>
    </location>
</feature>
<evidence type="ECO:0000256" key="1">
    <source>
        <dbReference type="ARBA" id="ARBA00009054"/>
    </source>
</evidence>
<dbReference type="NCBIfam" id="NF010741">
    <property type="entry name" value="PRK14143.1"/>
    <property type="match status" value="1"/>
</dbReference>
<dbReference type="GO" id="GO:0000774">
    <property type="term" value="F:adenyl-nucleotide exchange factor activity"/>
    <property type="evidence" value="ECO:0007669"/>
    <property type="project" value="InterPro"/>
</dbReference>
<dbReference type="GO" id="GO:0051087">
    <property type="term" value="F:protein-folding chaperone binding"/>
    <property type="evidence" value="ECO:0007669"/>
    <property type="project" value="InterPro"/>
</dbReference>
<comment type="similarity">
    <text evidence="1 3 4">Belongs to the GrpE family.</text>
</comment>
<keyword evidence="8" id="KW-1185">Reference proteome</keyword>
<dbReference type="EMBL" id="CP017675">
    <property type="protein sequence ID" value="APB33500.1"/>
    <property type="molecule type" value="Genomic_DNA"/>
</dbReference>
<evidence type="ECO:0000256" key="6">
    <source>
        <dbReference type="SAM" id="MobiDB-lite"/>
    </source>
</evidence>
<dbReference type="STRING" id="1188229.GlitD10_1180"/>
<keyword evidence="3" id="KW-0346">Stress response</keyword>
<dbReference type="SUPFAM" id="SSF51064">
    <property type="entry name" value="Head domain of nucleotide exchange factor GrpE"/>
    <property type="match status" value="1"/>
</dbReference>
<dbReference type="InterPro" id="IPR009012">
    <property type="entry name" value="GrpE_head"/>
</dbReference>
<evidence type="ECO:0000256" key="2">
    <source>
        <dbReference type="ARBA" id="ARBA00023186"/>
    </source>
</evidence>
<dbReference type="Pfam" id="PF01025">
    <property type="entry name" value="GrpE"/>
    <property type="match status" value="1"/>
</dbReference>
<dbReference type="PANTHER" id="PTHR21237:SF23">
    <property type="entry name" value="GRPE PROTEIN HOMOLOG, MITOCHONDRIAL"/>
    <property type="match status" value="1"/>
</dbReference>
<dbReference type="Gene3D" id="3.90.20.20">
    <property type="match status" value="1"/>
</dbReference>
<proteinExistence type="inferred from homology"/>
<dbReference type="GO" id="GO:0051082">
    <property type="term" value="F:unfolded protein binding"/>
    <property type="evidence" value="ECO:0007669"/>
    <property type="project" value="TreeGrafter"/>
</dbReference>
<dbReference type="AlphaFoldDB" id="A0A1J0AC21"/>
<keyword evidence="3" id="KW-0963">Cytoplasm</keyword>
<dbReference type="Proteomes" id="UP000180235">
    <property type="component" value="Chromosome"/>
</dbReference>
<dbReference type="CDD" id="cd00446">
    <property type="entry name" value="GrpE"/>
    <property type="match status" value="1"/>
</dbReference>
<dbReference type="GO" id="GO:0006457">
    <property type="term" value="P:protein folding"/>
    <property type="evidence" value="ECO:0007669"/>
    <property type="project" value="InterPro"/>
</dbReference>
<dbReference type="KEGG" id="glt:GlitD10_1180"/>
<dbReference type="InterPro" id="IPR013805">
    <property type="entry name" value="GrpE_CC"/>
</dbReference>
<evidence type="ECO:0000313" key="7">
    <source>
        <dbReference type="EMBL" id="APB33500.1"/>
    </source>
</evidence>
<comment type="function">
    <text evidence="3">Participates actively in the response to hyperosmotic and heat shock by preventing the aggregation of stress-denatured proteins, in association with DnaK and GrpE. It is the nucleotide exchange factor for DnaK and may function as a thermosensor. Unfolded proteins bind initially to DnaJ; upon interaction with the DnaJ-bound protein, DnaK hydrolyzes its bound ATP, resulting in the formation of a stable complex. GrpE releases ADP from DnaK; ATP binding to DnaK triggers the release of the substrate protein, thus completing the reaction cycle. Several rounds of ATP-dependent interactions between DnaJ, DnaK and GrpE are required for fully efficient folding.</text>
</comment>
<feature type="region of interest" description="Disordered" evidence="6">
    <location>
        <begin position="1"/>
        <end position="54"/>
    </location>
</feature>
<evidence type="ECO:0000256" key="5">
    <source>
        <dbReference type="SAM" id="Coils"/>
    </source>
</evidence>
<dbReference type="SUPFAM" id="SSF58014">
    <property type="entry name" value="Coiled-coil domain of nucleotide exchange factor GrpE"/>
    <property type="match status" value="1"/>
</dbReference>
<evidence type="ECO:0000256" key="4">
    <source>
        <dbReference type="RuleBase" id="RU004478"/>
    </source>
</evidence>
<comment type="subcellular location">
    <subcellularLocation>
        <location evidence="3">Cytoplasm</location>
    </subcellularLocation>
</comment>
<dbReference type="InterPro" id="IPR000740">
    <property type="entry name" value="GrpE"/>
</dbReference>
<organism evidence="7 8">
    <name type="scientific">Gloeomargarita lithophora Alchichica-D10</name>
    <dbReference type="NCBI Taxonomy" id="1188229"/>
    <lineage>
        <taxon>Bacteria</taxon>
        <taxon>Bacillati</taxon>
        <taxon>Cyanobacteriota</taxon>
        <taxon>Cyanophyceae</taxon>
        <taxon>Gloeomargaritales</taxon>
        <taxon>Gloeomargaritaceae</taxon>
        <taxon>Gloeomargarita</taxon>
    </lineage>
</organism>
<dbReference type="HAMAP" id="MF_01151">
    <property type="entry name" value="GrpE"/>
    <property type="match status" value="1"/>
</dbReference>
<evidence type="ECO:0000256" key="3">
    <source>
        <dbReference type="HAMAP-Rule" id="MF_01151"/>
    </source>
</evidence>
<protein>
    <recommendedName>
        <fullName evidence="3">Protein GrpE</fullName>
    </recommendedName>
    <alternativeName>
        <fullName evidence="3">HSP-70 cofactor</fullName>
    </alternativeName>
</protein>
<reference evidence="7 8" key="1">
    <citation type="submission" date="2016-10" db="EMBL/GenBank/DDBJ databases">
        <title>Description of Gloeomargarita lithophora gen. nov., sp. nov., a thylakoid-bearing basal-branching cyanobacterium with intracellular carbonates, and proposal for Gloeomargaritales ord. nov.</title>
        <authorList>
            <person name="Moreira D."/>
            <person name="Tavera R."/>
            <person name="Benzerara K."/>
            <person name="Skouri-Panet F."/>
            <person name="Couradeau E."/>
            <person name="Gerard E."/>
            <person name="Loussert C."/>
            <person name="Novelo E."/>
            <person name="Zivanovic Y."/>
            <person name="Lopez-Garcia P."/>
        </authorList>
    </citation>
    <scope>NUCLEOTIDE SEQUENCE [LARGE SCALE GENOMIC DNA]</scope>
    <source>
        <strain evidence="7 8">D10</strain>
    </source>
</reference>
<dbReference type="GO" id="GO:0005737">
    <property type="term" value="C:cytoplasm"/>
    <property type="evidence" value="ECO:0007669"/>
    <property type="project" value="UniProtKB-SubCell"/>
</dbReference>
<sequence>MINTGAHPEDLIPDPFAEETAAPETVAPPSASPAIEPETAIPAPADAPENAPTLVDMELPATFGELAMPEEPNPAAIVALQEELLQERERCETLRAEQQALEQKLAQAEQQSEDQRGQIVRLAADFENYRRRVQREQEEASLKAKAKVLEELLAVVDNFERARTHIRPETEEGMAIHKNYQGVYKQMVEELKKLGVAPIPGKGQPFDPNRHEAVLQEASREYAEGVVIEELRRGYFLKVGEEDRVLRHALVKVSTGAADAPELETTD</sequence>
<feature type="compositionally biased region" description="Low complexity" evidence="6">
    <location>
        <begin position="13"/>
        <end position="49"/>
    </location>
</feature>
<dbReference type="PRINTS" id="PR00773">
    <property type="entry name" value="GRPEPROTEIN"/>
</dbReference>
<keyword evidence="2 3" id="KW-0143">Chaperone</keyword>
<dbReference type="Gene3D" id="2.30.22.10">
    <property type="entry name" value="Head domain of nucleotide exchange factor GrpE"/>
    <property type="match status" value="1"/>
</dbReference>
<dbReference type="RefSeq" id="WP_071454078.1">
    <property type="nucleotide sequence ID" value="NZ_CP017675.1"/>
</dbReference>
<dbReference type="PANTHER" id="PTHR21237">
    <property type="entry name" value="GRPE PROTEIN"/>
    <property type="match status" value="1"/>
</dbReference>
<dbReference type="GO" id="GO:0042803">
    <property type="term" value="F:protein homodimerization activity"/>
    <property type="evidence" value="ECO:0007669"/>
    <property type="project" value="InterPro"/>
</dbReference>
<evidence type="ECO:0000313" key="8">
    <source>
        <dbReference type="Proteomes" id="UP000180235"/>
    </source>
</evidence>
<name>A0A1J0AC21_9CYAN</name>
<accession>A0A1J0AC21</accession>
<keyword evidence="5" id="KW-0175">Coiled coil</keyword>
<gene>
    <name evidence="3" type="primary">grpE</name>
    <name evidence="7" type="ORF">GlitD10_1180</name>
</gene>